<comment type="caution">
    <text evidence="2">The sequence shown here is derived from an EMBL/GenBank/DDBJ whole genome shotgun (WGS) entry which is preliminary data.</text>
</comment>
<evidence type="ECO:0000256" key="1">
    <source>
        <dbReference type="SAM" id="SignalP"/>
    </source>
</evidence>
<reference evidence="2 3" key="1">
    <citation type="submission" date="2024-01" db="EMBL/GenBank/DDBJ databases">
        <title>The complete chloroplast genome sequence of Lithospermum erythrorhizon: insights into the phylogenetic relationship among Boraginaceae species and the maternal lineages of purple gromwells.</title>
        <authorList>
            <person name="Okada T."/>
            <person name="Watanabe K."/>
        </authorList>
    </citation>
    <scope>NUCLEOTIDE SEQUENCE [LARGE SCALE GENOMIC DNA]</scope>
</reference>
<accession>A0AAV3Q544</accession>
<name>A0AAV3Q544_LITER</name>
<keyword evidence="1" id="KW-0732">Signal</keyword>
<dbReference type="EMBL" id="BAABME010003252">
    <property type="protein sequence ID" value="GAA0158076.1"/>
    <property type="molecule type" value="Genomic_DNA"/>
</dbReference>
<evidence type="ECO:0008006" key="4">
    <source>
        <dbReference type="Google" id="ProtNLM"/>
    </source>
</evidence>
<dbReference type="Proteomes" id="UP001454036">
    <property type="component" value="Unassembled WGS sequence"/>
</dbReference>
<feature type="chain" id="PRO_5043864729" description="Secreted protein" evidence="1">
    <location>
        <begin position="29"/>
        <end position="105"/>
    </location>
</feature>
<evidence type="ECO:0000313" key="2">
    <source>
        <dbReference type="EMBL" id="GAA0158076.1"/>
    </source>
</evidence>
<organism evidence="2 3">
    <name type="scientific">Lithospermum erythrorhizon</name>
    <name type="common">Purple gromwell</name>
    <name type="synonym">Lithospermum officinale var. erythrorhizon</name>
    <dbReference type="NCBI Taxonomy" id="34254"/>
    <lineage>
        <taxon>Eukaryota</taxon>
        <taxon>Viridiplantae</taxon>
        <taxon>Streptophyta</taxon>
        <taxon>Embryophyta</taxon>
        <taxon>Tracheophyta</taxon>
        <taxon>Spermatophyta</taxon>
        <taxon>Magnoliopsida</taxon>
        <taxon>eudicotyledons</taxon>
        <taxon>Gunneridae</taxon>
        <taxon>Pentapetalae</taxon>
        <taxon>asterids</taxon>
        <taxon>lamiids</taxon>
        <taxon>Boraginales</taxon>
        <taxon>Boraginaceae</taxon>
        <taxon>Boraginoideae</taxon>
        <taxon>Lithospermeae</taxon>
        <taxon>Lithospermum</taxon>
    </lineage>
</organism>
<proteinExistence type="predicted"/>
<feature type="signal peptide" evidence="1">
    <location>
        <begin position="1"/>
        <end position="28"/>
    </location>
</feature>
<evidence type="ECO:0000313" key="3">
    <source>
        <dbReference type="Proteomes" id="UP001454036"/>
    </source>
</evidence>
<gene>
    <name evidence="2" type="ORF">LIER_15193</name>
</gene>
<keyword evidence="3" id="KW-1185">Reference proteome</keyword>
<sequence length="105" mass="12179">MLLNHLTGFKFCLVLFFAEFYTFHYSTTSVCILTVELDKGNENVRIPDDPVQSKARKGQMCLFKIKDILNRRSFNLPKTGFPRTCVKQENGESSKYQLFEIFAVD</sequence>
<dbReference type="AlphaFoldDB" id="A0AAV3Q544"/>
<protein>
    <recommendedName>
        <fullName evidence="4">Secreted protein</fullName>
    </recommendedName>
</protein>